<gene>
    <name evidence="11" type="primary">MEP3</name>
    <name evidence="11" type="ORF">BN1211_3327</name>
</gene>
<reference evidence="12" key="1">
    <citation type="journal article" date="2015" name="J. Biotechnol.">
        <title>The structure of the Cyberlindnera jadinii genome and its relation to Candida utilis analyzed by the occurrence of single nucleotide polymorphisms.</title>
        <authorList>
            <person name="Rupp O."/>
            <person name="Brinkrolf K."/>
            <person name="Buerth C."/>
            <person name="Kunigo M."/>
            <person name="Schneider J."/>
            <person name="Jaenicke S."/>
            <person name="Goesmann A."/>
            <person name="Puehler A."/>
            <person name="Jaeger K.-E."/>
            <person name="Ernst J.F."/>
        </authorList>
    </citation>
    <scope>NUCLEOTIDE SEQUENCE [LARGE SCALE GENOMIC DNA]</scope>
    <source>
        <strain evidence="12">ATCC 18201 / CBS 1600 / BCRC 20928 / JCM 3617 / NBRC 0987 / NRRL Y-1542</strain>
    </source>
</reference>
<feature type="transmembrane region" description="Helical" evidence="8">
    <location>
        <begin position="198"/>
        <end position="218"/>
    </location>
</feature>
<protein>
    <recommendedName>
        <fullName evidence="8">Ammonium transporter</fullName>
    </recommendedName>
</protein>
<dbReference type="Proteomes" id="UP000038830">
    <property type="component" value="Unassembled WGS sequence"/>
</dbReference>
<dbReference type="PANTHER" id="PTHR43029:SF4">
    <property type="entry name" value="AMMONIUM TRANSPORTER MEP1-RELATED"/>
    <property type="match status" value="1"/>
</dbReference>
<evidence type="ECO:0000256" key="3">
    <source>
        <dbReference type="ARBA" id="ARBA00022448"/>
    </source>
</evidence>
<dbReference type="AlphaFoldDB" id="A0A0H5C4H3"/>
<feature type="transmembrane region" description="Helical" evidence="8">
    <location>
        <begin position="163"/>
        <end position="186"/>
    </location>
</feature>
<feature type="transmembrane region" description="Helical" evidence="8">
    <location>
        <begin position="47"/>
        <end position="65"/>
    </location>
</feature>
<feature type="transmembrane region" description="Helical" evidence="8">
    <location>
        <begin position="360"/>
        <end position="385"/>
    </location>
</feature>
<evidence type="ECO:0000256" key="5">
    <source>
        <dbReference type="ARBA" id="ARBA00022989"/>
    </source>
</evidence>
<organism evidence="11 12">
    <name type="scientific">Cyberlindnera jadinii (strain ATCC 18201 / CBS 1600 / BCRC 20928 / JCM 3617 / NBRC 0987 / NRRL Y-1542)</name>
    <name type="common">Torula yeast</name>
    <name type="synonym">Candida utilis</name>
    <dbReference type="NCBI Taxonomy" id="983966"/>
    <lineage>
        <taxon>Eukaryota</taxon>
        <taxon>Fungi</taxon>
        <taxon>Dikarya</taxon>
        <taxon>Ascomycota</taxon>
        <taxon>Saccharomycotina</taxon>
        <taxon>Saccharomycetes</taxon>
        <taxon>Phaffomycetales</taxon>
        <taxon>Phaffomycetaceae</taxon>
        <taxon>Cyberlindnera</taxon>
    </lineage>
</organism>
<keyword evidence="6 8" id="KW-0472">Membrane</keyword>
<dbReference type="InterPro" id="IPR029020">
    <property type="entry name" value="Ammonium/urea_transptr"/>
</dbReference>
<dbReference type="InterPro" id="IPR024041">
    <property type="entry name" value="NH4_transpt_AmtB-like_dom"/>
</dbReference>
<evidence type="ECO:0000256" key="8">
    <source>
        <dbReference type="RuleBase" id="RU362002"/>
    </source>
</evidence>
<keyword evidence="5 8" id="KW-1133">Transmembrane helix</keyword>
<name>A0A0H5C4H3_CYBJN</name>
<feature type="domain" description="Ammonium transporter AmtB-like" evidence="10">
    <location>
        <begin position="16"/>
        <end position="414"/>
    </location>
</feature>
<feature type="transmembrane region" description="Helical" evidence="8">
    <location>
        <begin position="258"/>
        <end position="276"/>
    </location>
</feature>
<feature type="transmembrane region" description="Helical" evidence="8">
    <location>
        <begin position="12"/>
        <end position="35"/>
    </location>
</feature>
<feature type="transmembrane region" description="Helical" evidence="8">
    <location>
        <begin position="230"/>
        <end position="251"/>
    </location>
</feature>
<comment type="subcellular location">
    <subcellularLocation>
        <location evidence="8">Cell membrane</location>
        <topology evidence="8">Multi-pass membrane protein</topology>
    </subcellularLocation>
    <subcellularLocation>
        <location evidence="1">Membrane</location>
        <topology evidence="1">Multi-pass membrane protein</topology>
    </subcellularLocation>
</comment>
<evidence type="ECO:0000256" key="2">
    <source>
        <dbReference type="ARBA" id="ARBA00005887"/>
    </source>
</evidence>
<keyword evidence="7 8" id="KW-0924">Ammonia transport</keyword>
<feature type="transmembrane region" description="Helical" evidence="8">
    <location>
        <begin position="133"/>
        <end position="151"/>
    </location>
</feature>
<evidence type="ECO:0000256" key="7">
    <source>
        <dbReference type="ARBA" id="ARBA00023177"/>
    </source>
</evidence>
<sequence>MSSVWVEHYDYGIVGFMILCTALVFFMVPGLGFLYSGLARRKSALSLIWSVIMAGIVGIVQWYFWGYSLAFSPTATNRFIGNLDAFGFRNVYAGEGDYPEFVFAVFQNMFLCVTLAIIAGCVAERGRLLPHMVFLFLWATLCYCPVVAWVWRPAGWAARWGVLDYAGGLIEILSGFTGFTYSWFLGRRKEKLLINFRPHNVSLVTLGTTILWFGWLGFNGGTALYPSLRAMYAIMNTNLCACFAAMTWCLLDYRLERKWSTVGMCSGIISGLVAATPSSGDIPTYGSVVLGIVTGVVCNFSTGIKYLVGVDDALDILAEHGMAGILGLMANALFGADWVIGMDGVTEHDGGWISHNYKQIYKQIAWIGVCIGWSVTVTAILCFVIDKVPGLHLRASEEAEAVGMDEDQIGEFAYDYVEVRRDFLAWGGVQNSDGTMGIPTGSQLPHELDHIDQAHQPSSSTSTTNNEVSSQAEKTEISQGEEKRQS</sequence>
<dbReference type="PANTHER" id="PTHR43029">
    <property type="entry name" value="AMMONIUM TRANSPORTER MEP2"/>
    <property type="match status" value="1"/>
</dbReference>
<dbReference type="SUPFAM" id="SSF111352">
    <property type="entry name" value="Ammonium transporter"/>
    <property type="match status" value="1"/>
</dbReference>
<keyword evidence="3 8" id="KW-0813">Transport</keyword>
<feature type="transmembrane region" description="Helical" evidence="8">
    <location>
        <begin position="320"/>
        <end position="340"/>
    </location>
</feature>
<feature type="transmembrane region" description="Helical" evidence="8">
    <location>
        <begin position="101"/>
        <end position="121"/>
    </location>
</feature>
<comment type="similarity">
    <text evidence="2 8">Belongs to the ammonia transporter channel (TC 1.A.11.2) family.</text>
</comment>
<feature type="region of interest" description="Disordered" evidence="9">
    <location>
        <begin position="435"/>
        <end position="486"/>
    </location>
</feature>
<dbReference type="NCBIfam" id="TIGR00836">
    <property type="entry name" value="amt"/>
    <property type="match status" value="1"/>
</dbReference>
<evidence type="ECO:0000313" key="12">
    <source>
        <dbReference type="Proteomes" id="UP000038830"/>
    </source>
</evidence>
<dbReference type="GO" id="GO:0019740">
    <property type="term" value="P:nitrogen utilization"/>
    <property type="evidence" value="ECO:0007669"/>
    <property type="project" value="UniProtKB-ARBA"/>
</dbReference>
<dbReference type="Pfam" id="PF00909">
    <property type="entry name" value="Ammonium_transp"/>
    <property type="match status" value="1"/>
</dbReference>
<evidence type="ECO:0000256" key="4">
    <source>
        <dbReference type="ARBA" id="ARBA00022692"/>
    </source>
</evidence>
<dbReference type="EMBL" id="CDQK01000003">
    <property type="protein sequence ID" value="CEP22868.1"/>
    <property type="molecule type" value="Genomic_DNA"/>
</dbReference>
<keyword evidence="4 8" id="KW-0812">Transmembrane</keyword>
<evidence type="ECO:0000259" key="10">
    <source>
        <dbReference type="Pfam" id="PF00909"/>
    </source>
</evidence>
<dbReference type="GO" id="GO:0008519">
    <property type="term" value="F:ammonium channel activity"/>
    <property type="evidence" value="ECO:0007669"/>
    <property type="project" value="InterPro"/>
</dbReference>
<evidence type="ECO:0000256" key="1">
    <source>
        <dbReference type="ARBA" id="ARBA00004141"/>
    </source>
</evidence>
<evidence type="ECO:0000256" key="9">
    <source>
        <dbReference type="SAM" id="MobiDB-lite"/>
    </source>
</evidence>
<dbReference type="InterPro" id="IPR001905">
    <property type="entry name" value="Ammonium_transpt"/>
</dbReference>
<dbReference type="Gene3D" id="1.10.3430.10">
    <property type="entry name" value="Ammonium transporter AmtB like domains"/>
    <property type="match status" value="1"/>
</dbReference>
<accession>A0A0H5C4H3</accession>
<dbReference type="GO" id="GO:0005886">
    <property type="term" value="C:plasma membrane"/>
    <property type="evidence" value="ECO:0007669"/>
    <property type="project" value="UniProtKB-SubCell"/>
</dbReference>
<feature type="compositionally biased region" description="Basic and acidic residues" evidence="9">
    <location>
        <begin position="473"/>
        <end position="486"/>
    </location>
</feature>
<feature type="transmembrane region" description="Helical" evidence="8">
    <location>
        <begin position="288"/>
        <end position="308"/>
    </location>
</feature>
<evidence type="ECO:0000256" key="6">
    <source>
        <dbReference type="ARBA" id="ARBA00023136"/>
    </source>
</evidence>
<dbReference type="FunFam" id="1.10.3430.10:FF:000003">
    <property type="entry name" value="Ammonium transporter"/>
    <property type="match status" value="1"/>
</dbReference>
<proteinExistence type="inferred from homology"/>
<feature type="compositionally biased region" description="Low complexity" evidence="9">
    <location>
        <begin position="458"/>
        <end position="470"/>
    </location>
</feature>
<evidence type="ECO:0000313" key="11">
    <source>
        <dbReference type="EMBL" id="CEP22868.1"/>
    </source>
</evidence>